<dbReference type="InterPro" id="IPR045155">
    <property type="entry name" value="Beta-lactam_cat"/>
</dbReference>
<dbReference type="Pfam" id="PF13354">
    <property type="entry name" value="Beta-lactamase2"/>
    <property type="match status" value="1"/>
</dbReference>
<feature type="chain" id="PRO_5045656792" evidence="1">
    <location>
        <begin position="25"/>
        <end position="423"/>
    </location>
</feature>
<feature type="domain" description="Beta-lactamase class A catalytic" evidence="2">
    <location>
        <begin position="104"/>
        <end position="234"/>
    </location>
</feature>
<evidence type="ECO:0000313" key="4">
    <source>
        <dbReference type="Proteomes" id="UP001637994"/>
    </source>
</evidence>
<dbReference type="Gene3D" id="3.40.710.10">
    <property type="entry name" value="DD-peptidase/beta-lactamase superfamily"/>
    <property type="match status" value="1"/>
</dbReference>
<dbReference type="Proteomes" id="UP001637994">
    <property type="component" value="Unassembled WGS sequence"/>
</dbReference>
<dbReference type="GO" id="GO:0016787">
    <property type="term" value="F:hydrolase activity"/>
    <property type="evidence" value="ECO:0007669"/>
    <property type="project" value="UniProtKB-KW"/>
</dbReference>
<name>A0ABW9MD94_9FIRM</name>
<protein>
    <submittedName>
        <fullName evidence="3">Serine hydrolase</fullName>
    </submittedName>
</protein>
<evidence type="ECO:0000259" key="2">
    <source>
        <dbReference type="Pfam" id="PF13354"/>
    </source>
</evidence>
<sequence length="423" mass="48091">MKKILKLILIIFGLFISFGKDTFADENSLTEDIHDAIYNTIDGKLTYDINIKSIGGESDVDIRMSNADTPYLPSASTIKIFIGLTMRDAIYDGDFSYSDGIKEDLDLALRNSDNDATNRLIEKLGFDRINRTIFKYTLSDKTRLNRLMLGQGDENITNSKDLSKGLIEIYKSNDEISKDMIKSMEDSSSKRVKLLKDINPSLYCLNKTGELKNIENDLALINTGKSSFIISLLTEDRANLGRDMQIKLINNLGLEITEAFVNYDKDMTLLKEQKERAEISRMDTTEKKLAYAIYKNQISYDAASLLLKTNSVDNIRENLERSNKKSEYLVIRASDSLAKLTKNKIESKDDRTLNLIRLIYTDKEDIRQINTSLALAFYNNNRSLEAAKTLLEKSPRASLDIRSKLLANIKNSEEMVEKAKKIL</sequence>
<evidence type="ECO:0000256" key="1">
    <source>
        <dbReference type="SAM" id="SignalP"/>
    </source>
</evidence>
<keyword evidence="3" id="KW-0378">Hydrolase</keyword>
<organism evidence="3 4">
    <name type="scientific">Anaerococcus kampingae</name>
    <dbReference type="NCBI Taxonomy" id="3115614"/>
    <lineage>
        <taxon>Bacteria</taxon>
        <taxon>Bacillati</taxon>
        <taxon>Bacillota</taxon>
        <taxon>Tissierellia</taxon>
        <taxon>Tissierellales</taxon>
        <taxon>Peptoniphilaceae</taxon>
        <taxon>Anaerococcus</taxon>
    </lineage>
</organism>
<keyword evidence="4" id="KW-1185">Reference proteome</keyword>
<dbReference type="EMBL" id="JBGMEF010000019">
    <property type="protein sequence ID" value="MFO3667295.1"/>
    <property type="molecule type" value="Genomic_DNA"/>
</dbReference>
<dbReference type="InterPro" id="IPR012338">
    <property type="entry name" value="Beta-lactam/transpept-like"/>
</dbReference>
<accession>A0ABW9MD94</accession>
<keyword evidence="1" id="KW-0732">Signal</keyword>
<evidence type="ECO:0000313" key="3">
    <source>
        <dbReference type="EMBL" id="MFO3667295.1"/>
    </source>
</evidence>
<dbReference type="SUPFAM" id="SSF56601">
    <property type="entry name" value="beta-lactamase/transpeptidase-like"/>
    <property type="match status" value="1"/>
</dbReference>
<comment type="caution">
    <text evidence="3">The sequence shown here is derived from an EMBL/GenBank/DDBJ whole genome shotgun (WGS) entry which is preliminary data.</text>
</comment>
<dbReference type="RefSeq" id="WP_410035634.1">
    <property type="nucleotide sequence ID" value="NZ_JBGMEF010000019.1"/>
</dbReference>
<gene>
    <name evidence="3" type="ORF">ACCQ42_05870</name>
</gene>
<feature type="signal peptide" evidence="1">
    <location>
        <begin position="1"/>
        <end position="24"/>
    </location>
</feature>
<proteinExistence type="predicted"/>
<reference evidence="3 4" key="1">
    <citation type="journal article" date="2025" name="Anaerobe">
        <title>Description of Anaerococcus kampingiae sp. nov., Anaerococcus groningensis sp. nov., Anaerococcus martiniensis sp. nov., and Anaerococcus cruorum sp. nov., isolated from human clinical specimens.</title>
        <authorList>
            <person name="Boiten K.E."/>
            <person name="Meijer J."/>
            <person name="van Wezel E.M."/>
            <person name="Veloo A.C.M."/>
        </authorList>
    </citation>
    <scope>NUCLEOTIDE SEQUENCE [LARGE SCALE GENOMIC DNA]</scope>
    <source>
        <strain evidence="3 4">ENR0874</strain>
    </source>
</reference>